<dbReference type="SUPFAM" id="SSF56935">
    <property type="entry name" value="Porins"/>
    <property type="match status" value="1"/>
</dbReference>
<evidence type="ECO:0000256" key="6">
    <source>
        <dbReference type="ARBA" id="ARBA00023004"/>
    </source>
</evidence>
<proteinExistence type="inferred from homology"/>
<dbReference type="GO" id="GO:0009279">
    <property type="term" value="C:cell outer membrane"/>
    <property type="evidence" value="ECO:0007669"/>
    <property type="project" value="UniProtKB-SubCell"/>
</dbReference>
<dbReference type="Proteomes" id="UP000244178">
    <property type="component" value="Unassembled WGS sequence"/>
</dbReference>
<dbReference type="Gene3D" id="2.170.130.10">
    <property type="entry name" value="TonB-dependent receptor, plug domain"/>
    <property type="match status" value="1"/>
</dbReference>
<evidence type="ECO:0000256" key="1">
    <source>
        <dbReference type="ARBA" id="ARBA00004571"/>
    </source>
</evidence>
<comment type="caution">
    <text evidence="15">The sequence shown here is derived from an EMBL/GenBank/DDBJ whole genome shotgun (WGS) entry which is preliminary data.</text>
</comment>
<evidence type="ECO:0000256" key="11">
    <source>
        <dbReference type="PROSITE-ProRule" id="PRU01360"/>
    </source>
</evidence>
<keyword evidence="9 11" id="KW-0472">Membrane</keyword>
<reference evidence="15 16" key="1">
    <citation type="submission" date="2018-03" db="EMBL/GenBank/DDBJ databases">
        <title>Draft genome sequence of the plant growth promoting rhizobacterium Pseudomonas protegens strain BNJ-SS-45 isolated from wheat (Triticum aestivum) rhizosphere.</title>
        <authorList>
            <person name="Bajpai A."/>
            <person name="Shende K."/>
            <person name="Meena N."/>
            <person name="Upadhyayula S.R."/>
            <person name="Suravajhala P."/>
            <person name="Medicherla K.M."/>
            <person name="Johri B.N."/>
        </authorList>
    </citation>
    <scope>NUCLEOTIDE SEQUENCE [LARGE SCALE GENOMIC DNA]</scope>
    <source>
        <strain evidence="15 16">BNJ-SS-45</strain>
    </source>
</reference>
<dbReference type="Pfam" id="PF07715">
    <property type="entry name" value="Plug"/>
    <property type="match status" value="1"/>
</dbReference>
<evidence type="ECO:0000256" key="9">
    <source>
        <dbReference type="ARBA" id="ARBA00023136"/>
    </source>
</evidence>
<dbReference type="AlphaFoldDB" id="A0A2T6GST6"/>
<evidence type="ECO:0000313" key="16">
    <source>
        <dbReference type="Proteomes" id="UP000244178"/>
    </source>
</evidence>
<keyword evidence="13" id="KW-0732">Signal</keyword>
<feature type="region of interest" description="Disordered" evidence="12">
    <location>
        <begin position="39"/>
        <end position="64"/>
    </location>
</feature>
<keyword evidence="4" id="KW-0410">Iron transport</keyword>
<dbReference type="InterPro" id="IPR012910">
    <property type="entry name" value="Plug_dom"/>
</dbReference>
<evidence type="ECO:0000256" key="8">
    <source>
        <dbReference type="ARBA" id="ARBA00023077"/>
    </source>
</evidence>
<accession>A0A2T6GST6</accession>
<dbReference type="PANTHER" id="PTHR32552:SF81">
    <property type="entry name" value="TONB-DEPENDENT OUTER MEMBRANE RECEPTOR"/>
    <property type="match status" value="1"/>
</dbReference>
<evidence type="ECO:0000256" key="10">
    <source>
        <dbReference type="ARBA" id="ARBA00023237"/>
    </source>
</evidence>
<feature type="signal peptide" evidence="13">
    <location>
        <begin position="1"/>
        <end position="29"/>
    </location>
</feature>
<feature type="chain" id="PRO_5015446315" evidence="13">
    <location>
        <begin position="30"/>
        <end position="860"/>
    </location>
</feature>
<evidence type="ECO:0000256" key="3">
    <source>
        <dbReference type="ARBA" id="ARBA00022452"/>
    </source>
</evidence>
<dbReference type="InterPro" id="IPR036942">
    <property type="entry name" value="Beta-barrel_TonB_sf"/>
</dbReference>
<keyword evidence="7" id="KW-0406">Ion transport</keyword>
<evidence type="ECO:0000256" key="5">
    <source>
        <dbReference type="ARBA" id="ARBA00022692"/>
    </source>
</evidence>
<sequence>MPSNAFARPAFGPALAVVMFSPLASPLYAADTQLQTVTVQASSSQSDDDALPTRPPTSVYGGTETKVLDTPRSVTQINAEQLANDPIRSADDLVKYAPGITRGGGQNAGIAPQFRAQGSEVFQDGQRAYGVRHPANFNAYEGADIVAGPSSVTYGSVSGSGGYVNYLSKKPDFSGFKTRLGGELGAWVPDGQSRDSRKFSIDNTGPLSDQLAYRVSITQQRQQDYYDNVDNNFDAFYGALAWRNDNLRVDWNASYDNYYDYNITHGWNRATQPLVNSGQYYAGRATPIIQNGNTLWSPVLASGAADAPTLGWVQRQRNAQGQYSVVDGSFQAASPNTQASPGSLRGWVYDPNLAGNGLTSLSPQAGQRSEDQNSSRRFTTQLRIEGDLSPGVTLANSTFYQRSRDLTDAVGAFQVQSKDNLLDNRFELRSRNETGLGGLTLRDDSNSGLIYRREFNQSIAANNSFGSTINAYDLTLDPSGKNPGDLLGLSASNPAGGNGAWIGQPGVPQYSRYYGWLNLAAMYPAGHGLYAESVAPYTAESTWTTKTLFSQHNLRLGERLGLNIGASRSWIDARIDNPFVLAGGHSRRDSDNYRLFAFQVSPYIKPTENSTLYYTFDRSLAVNTGFFSNGLGWGSGSGANQLNPLAFQSLSVLHEVGLKVEAIPDQLFMTLATFKQARDQSPDSNNNIARLIIKGTEATLRYQPDNHLRSGLNLSRLSAYNEFTSQAGFASAGFIADNGTVFGDNNSLNQRPSGRFDAVQIPEYTASGYLDYRFDSGFGAELSGWWTSSWYLNLSKTVKIPDEYNLDLALYYRQPQWSTTLRVLNLTNELNFVSGLAGSTNTFLQPMPGRTVLAQVDYRF</sequence>
<organism evidence="15 16">
    <name type="scientific">Pseudomonas protegens</name>
    <dbReference type="NCBI Taxonomy" id="380021"/>
    <lineage>
        <taxon>Bacteria</taxon>
        <taxon>Pseudomonadati</taxon>
        <taxon>Pseudomonadota</taxon>
        <taxon>Gammaproteobacteria</taxon>
        <taxon>Pseudomonadales</taxon>
        <taxon>Pseudomonadaceae</taxon>
        <taxon>Pseudomonas</taxon>
    </lineage>
</organism>
<evidence type="ECO:0000256" key="7">
    <source>
        <dbReference type="ARBA" id="ARBA00023065"/>
    </source>
</evidence>
<evidence type="ECO:0000256" key="2">
    <source>
        <dbReference type="ARBA" id="ARBA00022448"/>
    </source>
</evidence>
<evidence type="ECO:0000256" key="13">
    <source>
        <dbReference type="SAM" id="SignalP"/>
    </source>
</evidence>
<dbReference type="InterPro" id="IPR037066">
    <property type="entry name" value="Plug_dom_sf"/>
</dbReference>
<comment type="subcellular location">
    <subcellularLocation>
        <location evidence="1 11">Cell outer membrane</location>
        <topology evidence="1 11">Multi-pass membrane protein</topology>
    </subcellularLocation>
</comment>
<keyword evidence="2 11" id="KW-0813">Transport</keyword>
<dbReference type="GO" id="GO:0006826">
    <property type="term" value="P:iron ion transport"/>
    <property type="evidence" value="ECO:0007669"/>
    <property type="project" value="UniProtKB-KW"/>
</dbReference>
<keyword evidence="10 11" id="KW-0998">Cell outer membrane</keyword>
<evidence type="ECO:0000313" key="15">
    <source>
        <dbReference type="EMBL" id="PUA47194.1"/>
    </source>
</evidence>
<feature type="domain" description="TonB-dependent receptor plug" evidence="14">
    <location>
        <begin position="67"/>
        <end position="161"/>
    </location>
</feature>
<dbReference type="RefSeq" id="WP_108543577.1">
    <property type="nucleotide sequence ID" value="NZ_PYJM01000001.1"/>
</dbReference>
<keyword evidence="8" id="KW-0798">TonB box</keyword>
<keyword evidence="6" id="KW-0408">Iron</keyword>
<dbReference type="PANTHER" id="PTHR32552">
    <property type="entry name" value="FERRICHROME IRON RECEPTOR-RELATED"/>
    <property type="match status" value="1"/>
</dbReference>
<evidence type="ECO:0000259" key="14">
    <source>
        <dbReference type="Pfam" id="PF07715"/>
    </source>
</evidence>
<name>A0A2T6GST6_9PSED</name>
<gene>
    <name evidence="15" type="ORF">C5U62_04235</name>
</gene>
<keyword evidence="15" id="KW-0675">Receptor</keyword>
<dbReference type="InterPro" id="IPR039426">
    <property type="entry name" value="TonB-dep_rcpt-like"/>
</dbReference>
<protein>
    <submittedName>
        <fullName evidence="15">TonB-dependent receptor</fullName>
    </submittedName>
</protein>
<dbReference type="PROSITE" id="PS52016">
    <property type="entry name" value="TONB_DEPENDENT_REC_3"/>
    <property type="match status" value="1"/>
</dbReference>
<dbReference type="Gene3D" id="2.40.170.20">
    <property type="entry name" value="TonB-dependent receptor, beta-barrel domain"/>
    <property type="match status" value="1"/>
</dbReference>
<evidence type="ECO:0000256" key="12">
    <source>
        <dbReference type="SAM" id="MobiDB-lite"/>
    </source>
</evidence>
<comment type="similarity">
    <text evidence="11">Belongs to the TonB-dependent receptor family.</text>
</comment>
<evidence type="ECO:0000256" key="4">
    <source>
        <dbReference type="ARBA" id="ARBA00022496"/>
    </source>
</evidence>
<keyword evidence="5 11" id="KW-0812">Transmembrane</keyword>
<keyword evidence="3 11" id="KW-1134">Transmembrane beta strand</keyword>
<dbReference type="EMBL" id="PYJM01000001">
    <property type="protein sequence ID" value="PUA47194.1"/>
    <property type="molecule type" value="Genomic_DNA"/>
</dbReference>